<dbReference type="Gene3D" id="3.40.50.150">
    <property type="entry name" value="Vaccinia Virus protein VP39"/>
    <property type="match status" value="1"/>
</dbReference>
<dbReference type="Proteomes" id="UP001500363">
    <property type="component" value="Unassembled WGS sequence"/>
</dbReference>
<evidence type="ECO:0008006" key="3">
    <source>
        <dbReference type="Google" id="ProtNLM"/>
    </source>
</evidence>
<comment type="caution">
    <text evidence="1">The sequence shown here is derived from an EMBL/GenBank/DDBJ whole genome shotgun (WGS) entry which is preliminary data.</text>
</comment>
<dbReference type="SUPFAM" id="SSF53335">
    <property type="entry name" value="S-adenosyl-L-methionine-dependent methyltransferases"/>
    <property type="match status" value="1"/>
</dbReference>
<name>A0ABN2BL09_9ACTN</name>
<dbReference type="InterPro" id="IPR029063">
    <property type="entry name" value="SAM-dependent_MTases_sf"/>
</dbReference>
<dbReference type="EMBL" id="BAAANC010000002">
    <property type="protein sequence ID" value="GAA1542793.1"/>
    <property type="molecule type" value="Genomic_DNA"/>
</dbReference>
<sequence>MVDVVAVLRPEDVVVDFLSVLDPARGREVHLLVADRGTYLKLPAGVPLAGRLAPLAELLGTSAEGAKPLSPGAAADAIALETGDVEATVWTHNPADNRESRGRWGLELAGLVRRAPVLHAVGDAAWFQWVTDTDERLSPALIDAKLDFLNTHGTDLLGLDEDDENALLTGKVHSVERFFGSTPDERARLFSLRGNAALVPDPWEFASSPYELERLDATAAWVRSHLDPAAGRVIEVGACEGALTRRLLAEHYSVDATEPDESFYERLRELQGDVRVHPHSYEDLATTRRLTGSAYLLIEVLYYEQDLTLLDRFPTDHLFVAMEPAKLAAQSWPSGWTVEEQVELARPRLEPVAGGRAYHRKPGSHGALLRRR</sequence>
<keyword evidence="2" id="KW-1185">Reference proteome</keyword>
<accession>A0ABN2BL09</accession>
<proteinExistence type="predicted"/>
<protein>
    <recommendedName>
        <fullName evidence="3">Nodulation protein S (NodS)</fullName>
    </recommendedName>
</protein>
<reference evidence="1 2" key="1">
    <citation type="journal article" date="2019" name="Int. J. Syst. Evol. Microbiol.">
        <title>The Global Catalogue of Microorganisms (GCM) 10K type strain sequencing project: providing services to taxonomists for standard genome sequencing and annotation.</title>
        <authorList>
            <consortium name="The Broad Institute Genomics Platform"/>
            <consortium name="The Broad Institute Genome Sequencing Center for Infectious Disease"/>
            <person name="Wu L."/>
            <person name="Ma J."/>
        </authorList>
    </citation>
    <scope>NUCLEOTIDE SEQUENCE [LARGE SCALE GENOMIC DNA]</scope>
    <source>
        <strain evidence="1 2">JCM 14303</strain>
    </source>
</reference>
<evidence type="ECO:0000313" key="1">
    <source>
        <dbReference type="EMBL" id="GAA1542793.1"/>
    </source>
</evidence>
<evidence type="ECO:0000313" key="2">
    <source>
        <dbReference type="Proteomes" id="UP001500363"/>
    </source>
</evidence>
<organism evidence="1 2">
    <name type="scientific">Kribbella lupini</name>
    <dbReference type="NCBI Taxonomy" id="291602"/>
    <lineage>
        <taxon>Bacteria</taxon>
        <taxon>Bacillati</taxon>
        <taxon>Actinomycetota</taxon>
        <taxon>Actinomycetes</taxon>
        <taxon>Propionibacteriales</taxon>
        <taxon>Kribbellaceae</taxon>
        <taxon>Kribbella</taxon>
    </lineage>
</organism>
<dbReference type="RefSeq" id="WP_344178633.1">
    <property type="nucleotide sequence ID" value="NZ_BAAANC010000002.1"/>
</dbReference>
<gene>
    <name evidence="1" type="ORF">GCM10009741_52720</name>
</gene>